<dbReference type="Pfam" id="PF00912">
    <property type="entry name" value="Transgly"/>
    <property type="match status" value="1"/>
</dbReference>
<organism evidence="19 20">
    <name type="scientific">Metaclostridioides mangenotii</name>
    <dbReference type="NCBI Taxonomy" id="1540"/>
    <lineage>
        <taxon>Bacteria</taxon>
        <taxon>Bacillati</taxon>
        <taxon>Bacillota</taxon>
        <taxon>Clostridia</taxon>
        <taxon>Peptostreptococcales</taxon>
        <taxon>Peptostreptococcaceae</taxon>
        <taxon>Metaclostridioides</taxon>
    </lineage>
</organism>
<protein>
    <recommendedName>
        <fullName evidence="4">Penicillin-binding protein 1A</fullName>
        <ecNumber evidence="14">2.4.99.28</ecNumber>
        <ecNumber evidence="3">3.4.16.4</ecNumber>
    </recommendedName>
</protein>
<dbReference type="InterPro" id="IPR023346">
    <property type="entry name" value="Lysozyme-like_dom_sf"/>
</dbReference>
<evidence type="ECO:0000256" key="6">
    <source>
        <dbReference type="ARBA" id="ARBA00022670"/>
    </source>
</evidence>
<evidence type="ECO:0000256" key="3">
    <source>
        <dbReference type="ARBA" id="ARBA00012448"/>
    </source>
</evidence>
<evidence type="ECO:0000313" key="20">
    <source>
        <dbReference type="Proteomes" id="UP000767291"/>
    </source>
</evidence>
<keyword evidence="11" id="KW-0046">Antibiotic resistance</keyword>
<accession>A0ABS4ED69</accession>
<evidence type="ECO:0000256" key="12">
    <source>
        <dbReference type="ARBA" id="ARBA00023268"/>
    </source>
</evidence>
<dbReference type="Proteomes" id="UP000767291">
    <property type="component" value="Unassembled WGS sequence"/>
</dbReference>
<evidence type="ECO:0000259" key="17">
    <source>
        <dbReference type="Pfam" id="PF00905"/>
    </source>
</evidence>
<evidence type="ECO:0000256" key="2">
    <source>
        <dbReference type="ARBA" id="ARBA00004401"/>
    </source>
</evidence>
<evidence type="ECO:0000256" key="1">
    <source>
        <dbReference type="ARBA" id="ARBA00002624"/>
    </source>
</evidence>
<dbReference type="RefSeq" id="WP_209457282.1">
    <property type="nucleotide sequence ID" value="NZ_BAAACS010000019.1"/>
</dbReference>
<dbReference type="PANTHER" id="PTHR32282:SF33">
    <property type="entry name" value="PEPTIDOGLYCAN GLYCOSYLTRANSFERASE"/>
    <property type="match status" value="1"/>
</dbReference>
<dbReference type="InterPro" id="IPR012338">
    <property type="entry name" value="Beta-lactam/transpept-like"/>
</dbReference>
<dbReference type="GO" id="GO:0016757">
    <property type="term" value="F:glycosyltransferase activity"/>
    <property type="evidence" value="ECO:0007669"/>
    <property type="project" value="UniProtKB-KW"/>
</dbReference>
<keyword evidence="6" id="KW-0645">Protease</keyword>
<evidence type="ECO:0000313" key="19">
    <source>
        <dbReference type="EMBL" id="MBP1855890.1"/>
    </source>
</evidence>
<dbReference type="PANTHER" id="PTHR32282">
    <property type="entry name" value="BINDING PROTEIN TRANSPEPTIDASE, PUTATIVE-RELATED"/>
    <property type="match status" value="1"/>
</dbReference>
<dbReference type="Gene3D" id="1.10.3810.10">
    <property type="entry name" value="Biosynthetic peptidoglycan transglycosylase-like"/>
    <property type="match status" value="1"/>
</dbReference>
<comment type="subcellular location">
    <subcellularLocation>
        <location evidence="2">Cell membrane</location>
        <topology evidence="2">Single-pass type II membrane protein</topology>
    </subcellularLocation>
</comment>
<evidence type="ECO:0000256" key="5">
    <source>
        <dbReference type="ARBA" id="ARBA00022645"/>
    </source>
</evidence>
<feature type="region of interest" description="Disordered" evidence="16">
    <location>
        <begin position="1"/>
        <end position="36"/>
    </location>
</feature>
<evidence type="ECO:0000256" key="10">
    <source>
        <dbReference type="ARBA" id="ARBA00022968"/>
    </source>
</evidence>
<dbReference type="InterPro" id="IPR001460">
    <property type="entry name" value="PCN-bd_Tpept"/>
</dbReference>
<dbReference type="SUPFAM" id="SSF53955">
    <property type="entry name" value="Lysozyme-like"/>
    <property type="match status" value="1"/>
</dbReference>
<evidence type="ECO:0000256" key="7">
    <source>
        <dbReference type="ARBA" id="ARBA00022676"/>
    </source>
</evidence>
<dbReference type="Pfam" id="PF00905">
    <property type="entry name" value="Transpeptidase"/>
    <property type="match status" value="1"/>
</dbReference>
<feature type="compositionally biased region" description="Polar residues" evidence="16">
    <location>
        <begin position="777"/>
        <end position="800"/>
    </location>
</feature>
<evidence type="ECO:0000256" key="9">
    <source>
        <dbReference type="ARBA" id="ARBA00022801"/>
    </source>
</evidence>
<evidence type="ECO:0000256" key="8">
    <source>
        <dbReference type="ARBA" id="ARBA00022679"/>
    </source>
</evidence>
<keyword evidence="10" id="KW-0812">Transmembrane</keyword>
<comment type="catalytic activity">
    <reaction evidence="15">
        <text>[GlcNAc-(1-&gt;4)-Mur2Ac(oyl-L-Ala-gamma-D-Glu-L-Lys-D-Ala-D-Ala)](n)-di-trans,octa-cis-undecaprenyl diphosphate + beta-D-GlcNAc-(1-&gt;4)-Mur2Ac(oyl-L-Ala-gamma-D-Glu-L-Lys-D-Ala-D-Ala)-di-trans,octa-cis-undecaprenyl diphosphate = [GlcNAc-(1-&gt;4)-Mur2Ac(oyl-L-Ala-gamma-D-Glu-L-Lys-D-Ala-D-Ala)](n+1)-di-trans,octa-cis-undecaprenyl diphosphate + di-trans,octa-cis-undecaprenyl diphosphate + H(+)</text>
        <dbReference type="Rhea" id="RHEA:23708"/>
        <dbReference type="Rhea" id="RHEA-COMP:9602"/>
        <dbReference type="Rhea" id="RHEA-COMP:9603"/>
        <dbReference type="ChEBI" id="CHEBI:15378"/>
        <dbReference type="ChEBI" id="CHEBI:58405"/>
        <dbReference type="ChEBI" id="CHEBI:60033"/>
        <dbReference type="ChEBI" id="CHEBI:78435"/>
        <dbReference type="EC" id="2.4.99.28"/>
    </reaction>
</comment>
<feature type="region of interest" description="Disordered" evidence="16">
    <location>
        <begin position="777"/>
        <end position="893"/>
    </location>
</feature>
<feature type="compositionally biased region" description="Gly residues" evidence="16">
    <location>
        <begin position="805"/>
        <end position="893"/>
    </location>
</feature>
<sequence>MNKDNENSQNKIRRKKVSSSANGGNSNELKKKSKPKRRDKFRNLRIAGIVFLVLFVVGAASAAGLVFASLRDVQPVTEALLDKQTHQSTTIKYSTGENLAIAPNINKRTPVALDQISKNLQNAVISIEDERFYEHNGVDIKGLSRSVLKTITGTKQGGSTIAMQVSKMLLTTSEQSLPRKIKDIYYAYEMSKSVKKDKILEIYLNTFFVGKGLSGAEAGARGYFDKSASDLTLAESAMLAGSTKNPSRFSAYKTSKLDGNETKADLEHKLLLFINTPEDDLDDPNQLDFDMVEKLDDWDLITSDQYKQLKAGTMVVRKAINNPEAKDRQKIVLDKMLALNKITQAQYNEALAEEIIIKLPDKKEKVANSVEDYIESEVVQALIDQGNTEDEAKNLYYNGGLTINTTIDPKIQESIEEEYDKKGNFPDNVVGEDGVIQPQSGMVILDYKNGEIRGLIGGRNIKNKKALNRATIAQQPGSTIKPLSVYTPAIDTLEITQSTKLSDQKGGYKFDYDGWSPNTTTKGEGSMSVRKALEFSSNTIAVKTAEMLGDTKEECIDIMIDYLRNFGITSVRDSKVDTRDRSFPALTLGGMTRGISPLEMASAYGTLANGGVYVQPTVFTTITTFDGQLLVKNSPEEHKVVEPEVAYVMTDMLLGVVSEGGGKKANIPNGMPVAGKTGTTNSSKDVWFVGYTPYYVGATYIGDDSRIDKNKKSIPRRSISGGSGTAATLWSKVMSKVHKNLDVADFEVPSKVYFAKINLIDGGRQSTGSKAAFIEGTSPTRYSSQPSPTQANQNRPNTDENQGNNGQGNGNGDGDGDGGNPPTGGGNTGGGNNGDGGNTGGGNTGGGNTGGGDGGTDGGNTGGGNTGGGNTGGGNNGGGDGGTSGGNTGGVTE</sequence>
<dbReference type="GO" id="GO:0016787">
    <property type="term" value="F:hydrolase activity"/>
    <property type="evidence" value="ECO:0007669"/>
    <property type="project" value="UniProtKB-KW"/>
</dbReference>
<evidence type="ECO:0000256" key="4">
    <source>
        <dbReference type="ARBA" id="ARBA00018638"/>
    </source>
</evidence>
<dbReference type="EC" id="3.4.16.4" evidence="3"/>
<keyword evidence="9 19" id="KW-0378">Hydrolase</keyword>
<reference evidence="19 20" key="1">
    <citation type="submission" date="2021-03" db="EMBL/GenBank/DDBJ databases">
        <title>Genomic Encyclopedia of Type Strains, Phase IV (KMG-IV): sequencing the most valuable type-strain genomes for metagenomic binning, comparative biology and taxonomic classification.</title>
        <authorList>
            <person name="Goeker M."/>
        </authorList>
    </citation>
    <scope>NUCLEOTIDE SEQUENCE [LARGE SCALE GENOMIC DNA]</scope>
    <source>
        <strain evidence="19 20">DSM 1289</strain>
    </source>
</reference>
<dbReference type="Gene3D" id="3.40.710.10">
    <property type="entry name" value="DD-peptidase/beta-lactamase superfamily"/>
    <property type="match status" value="1"/>
</dbReference>
<feature type="domain" description="Penicillin-binding protein transpeptidase" evidence="17">
    <location>
        <begin position="442"/>
        <end position="699"/>
    </location>
</feature>
<evidence type="ECO:0000256" key="15">
    <source>
        <dbReference type="ARBA" id="ARBA00049902"/>
    </source>
</evidence>
<comment type="function">
    <text evidence="1">Cell wall formation. Synthesis of cross-linked peptidoglycan from the lipid intermediates. The enzyme has a penicillin-insensitive transglycosylase N-terminal domain (formation of linear glycan strands) and a penicillin-sensitive transpeptidase C-terminal domain (cross-linking of the peptide subunits).</text>
</comment>
<comment type="caution">
    <text evidence="19">The sequence shown here is derived from an EMBL/GenBank/DDBJ whole genome shotgun (WGS) entry which is preliminary data.</text>
</comment>
<dbReference type="InterPro" id="IPR036950">
    <property type="entry name" value="PBP_transglycosylase"/>
</dbReference>
<dbReference type="EMBL" id="JAGGJX010000005">
    <property type="protein sequence ID" value="MBP1855890.1"/>
    <property type="molecule type" value="Genomic_DNA"/>
</dbReference>
<keyword evidence="7 19" id="KW-0328">Glycosyltransferase</keyword>
<evidence type="ECO:0000259" key="18">
    <source>
        <dbReference type="Pfam" id="PF00912"/>
    </source>
</evidence>
<feature type="domain" description="Glycosyl transferase family 51" evidence="18">
    <location>
        <begin position="105"/>
        <end position="256"/>
    </location>
</feature>
<name>A0ABS4ED69_9FIRM</name>
<dbReference type="EC" id="2.4.99.28" evidence="14"/>
<gene>
    <name evidence="19" type="ORF">J2Z43_002291</name>
</gene>
<evidence type="ECO:0000256" key="13">
    <source>
        <dbReference type="ARBA" id="ARBA00034000"/>
    </source>
</evidence>
<evidence type="ECO:0000256" key="14">
    <source>
        <dbReference type="ARBA" id="ARBA00044770"/>
    </source>
</evidence>
<feature type="compositionally biased region" description="Polar residues" evidence="16">
    <location>
        <begin position="18"/>
        <end position="27"/>
    </location>
</feature>
<proteinExistence type="predicted"/>
<dbReference type="InterPro" id="IPR001264">
    <property type="entry name" value="Glyco_trans_51"/>
</dbReference>
<keyword evidence="8 19" id="KW-0808">Transferase</keyword>
<dbReference type="SUPFAM" id="SSF56601">
    <property type="entry name" value="beta-lactamase/transpeptidase-like"/>
    <property type="match status" value="1"/>
</dbReference>
<keyword evidence="12" id="KW-0511">Multifunctional enzyme</keyword>
<keyword evidence="5" id="KW-0121">Carboxypeptidase</keyword>
<evidence type="ECO:0000256" key="16">
    <source>
        <dbReference type="SAM" id="MobiDB-lite"/>
    </source>
</evidence>
<keyword evidence="10" id="KW-0735">Signal-anchor</keyword>
<evidence type="ECO:0000256" key="11">
    <source>
        <dbReference type="ARBA" id="ARBA00023251"/>
    </source>
</evidence>
<keyword evidence="20" id="KW-1185">Reference proteome</keyword>
<dbReference type="InterPro" id="IPR050396">
    <property type="entry name" value="Glycosyltr_51/Transpeptidase"/>
</dbReference>
<comment type="catalytic activity">
    <reaction evidence="13">
        <text>Preferential cleavage: (Ac)2-L-Lys-D-Ala-|-D-Ala. Also transpeptidation of peptidyl-alanyl moieties that are N-acyl substituents of D-alanine.</text>
        <dbReference type="EC" id="3.4.16.4"/>
    </reaction>
</comment>